<dbReference type="EMBL" id="LMWP01000034">
    <property type="protein sequence ID" value="KUN20805.1"/>
    <property type="molecule type" value="Genomic_DNA"/>
</dbReference>
<keyword evidence="2" id="KW-1185">Reference proteome</keyword>
<name>A0A101PZY3_STRCK</name>
<evidence type="ECO:0000313" key="2">
    <source>
        <dbReference type="Proteomes" id="UP000053398"/>
    </source>
</evidence>
<accession>A0A101PZY3</accession>
<gene>
    <name evidence="1" type="ORF">AQJ11_28865</name>
</gene>
<sequence>MVAVRSVPMSVMHIVDVVAVRHGHVPAALVVFVRMLAMRFMPVLRALVRLFAHGPMEMTVVCVVDVSLMNEGHMTASFAVCVVSMFVR</sequence>
<dbReference type="Proteomes" id="UP000053398">
    <property type="component" value="Unassembled WGS sequence"/>
</dbReference>
<reference evidence="1 2" key="1">
    <citation type="submission" date="2015-10" db="EMBL/GenBank/DDBJ databases">
        <title>Draft genome sequence of Streptomyces corchorusii DSM 40340, type strain for the species Streptomyces corchorusii.</title>
        <authorList>
            <person name="Ruckert C."/>
            <person name="Winkler A."/>
            <person name="Kalinowski J."/>
            <person name="Kampfer P."/>
            <person name="Glaeser S."/>
        </authorList>
    </citation>
    <scope>NUCLEOTIDE SEQUENCE [LARGE SCALE GENOMIC DNA]</scope>
    <source>
        <strain evidence="1 2">DSM 40340</strain>
    </source>
</reference>
<organism evidence="1 2">
    <name type="scientific">Streptomyces corchorusii</name>
    <name type="common">Streptomyces chibaensis</name>
    <dbReference type="NCBI Taxonomy" id="1903"/>
    <lineage>
        <taxon>Bacteria</taxon>
        <taxon>Bacillati</taxon>
        <taxon>Actinomycetota</taxon>
        <taxon>Actinomycetes</taxon>
        <taxon>Kitasatosporales</taxon>
        <taxon>Streptomycetaceae</taxon>
        <taxon>Streptomyces</taxon>
    </lineage>
</organism>
<dbReference type="AlphaFoldDB" id="A0A101PZY3"/>
<comment type="caution">
    <text evidence="1">The sequence shown here is derived from an EMBL/GenBank/DDBJ whole genome shotgun (WGS) entry which is preliminary data.</text>
</comment>
<protein>
    <submittedName>
        <fullName evidence="1">Uncharacterized protein</fullName>
    </submittedName>
</protein>
<evidence type="ECO:0000313" key="1">
    <source>
        <dbReference type="EMBL" id="KUN20805.1"/>
    </source>
</evidence>
<proteinExistence type="predicted"/>